<keyword evidence="4" id="KW-0378">Hydrolase</keyword>
<gene>
    <name evidence="7" type="ORF">OCK74_03320</name>
</gene>
<evidence type="ECO:0000256" key="5">
    <source>
        <dbReference type="ARBA" id="ARBA00023157"/>
    </source>
</evidence>
<keyword evidence="8" id="KW-1185">Reference proteome</keyword>
<dbReference type="Gene3D" id="1.10.575.10">
    <property type="entry name" value="P1 Nuclease"/>
    <property type="match status" value="1"/>
</dbReference>
<sequence>MRIGKRFLLSVCFILGTVLLSGWGFLAHRTINQLAIYQLPKAMRPFFYENMDYLVKNSVRPDQRRNSDKSEEPKHYIDAEAYGDSALWVMPHQWDNAVAKYSKDTLLAYGYVPYWVMVMKERLTNAFKQENKDSILFYAADMGHYIADAHVPLHTTMNYDGQLTGQKGLHSLWESTIPEIELSQFELNEKHKAKYLKNPEQAIWEAAREANVLLKDVFQQEIEASRGLEDSAKFRMQMRYGKMSRVYTTEFAKAYNKRLGNTVNQQLLKAAHLNADFWYTCWVDAGKPGLKSLVTNANDKKVKKKMKAEWKAYKKNQLIEKDLLLAKQFDKE</sequence>
<dbReference type="Proteomes" id="UP001155483">
    <property type="component" value="Unassembled WGS sequence"/>
</dbReference>
<proteinExistence type="predicted"/>
<dbReference type="GO" id="GO:0046872">
    <property type="term" value="F:metal ion binding"/>
    <property type="evidence" value="ECO:0007669"/>
    <property type="project" value="UniProtKB-KW"/>
</dbReference>
<dbReference type="InterPro" id="IPR008947">
    <property type="entry name" value="PLipase_C/P1_nuclease_dom_sf"/>
</dbReference>
<dbReference type="SUPFAM" id="SSF48537">
    <property type="entry name" value="Phospholipase C/P1 nuclease"/>
    <property type="match status" value="1"/>
</dbReference>
<name>A0A9X2XSJ7_9BACT</name>
<evidence type="ECO:0000256" key="2">
    <source>
        <dbReference type="ARBA" id="ARBA00022723"/>
    </source>
</evidence>
<protein>
    <submittedName>
        <fullName evidence="7">Zinc dependent phospholipase C family protein</fullName>
    </submittedName>
</protein>
<keyword evidence="1" id="KW-0540">Nuclease</keyword>
<dbReference type="EMBL" id="JAOTIF010000001">
    <property type="protein sequence ID" value="MCU7548126.1"/>
    <property type="molecule type" value="Genomic_DNA"/>
</dbReference>
<evidence type="ECO:0000313" key="7">
    <source>
        <dbReference type="EMBL" id="MCU7548126.1"/>
    </source>
</evidence>
<dbReference type="GO" id="GO:0016788">
    <property type="term" value="F:hydrolase activity, acting on ester bonds"/>
    <property type="evidence" value="ECO:0007669"/>
    <property type="project" value="InterPro"/>
</dbReference>
<evidence type="ECO:0000256" key="1">
    <source>
        <dbReference type="ARBA" id="ARBA00022722"/>
    </source>
</evidence>
<dbReference type="RefSeq" id="WP_279295570.1">
    <property type="nucleotide sequence ID" value="NZ_JAOTIF010000001.1"/>
</dbReference>
<dbReference type="CDD" id="cd10981">
    <property type="entry name" value="ZnPC_S1P1"/>
    <property type="match status" value="1"/>
</dbReference>
<reference evidence="7" key="1">
    <citation type="submission" date="2022-09" db="EMBL/GenBank/DDBJ databases">
        <authorList>
            <person name="Yuan C."/>
            <person name="Ke Z."/>
        </authorList>
    </citation>
    <scope>NUCLEOTIDE SEQUENCE</scope>
    <source>
        <strain evidence="7">LB-8</strain>
    </source>
</reference>
<keyword evidence="2" id="KW-0479">Metal-binding</keyword>
<evidence type="ECO:0000313" key="8">
    <source>
        <dbReference type="Proteomes" id="UP001155483"/>
    </source>
</evidence>
<accession>A0A9X2XSJ7</accession>
<evidence type="ECO:0000256" key="6">
    <source>
        <dbReference type="ARBA" id="ARBA00023180"/>
    </source>
</evidence>
<keyword evidence="5" id="KW-1015">Disulfide bond</keyword>
<dbReference type="GO" id="GO:0003676">
    <property type="term" value="F:nucleic acid binding"/>
    <property type="evidence" value="ECO:0007669"/>
    <property type="project" value="InterPro"/>
</dbReference>
<dbReference type="AlphaFoldDB" id="A0A9X2XSJ7"/>
<keyword evidence="3" id="KW-0255">Endonuclease</keyword>
<keyword evidence="6" id="KW-0325">Glycoprotein</keyword>
<organism evidence="7 8">
    <name type="scientific">Paraflavisolibacter caeni</name>
    <dbReference type="NCBI Taxonomy" id="2982496"/>
    <lineage>
        <taxon>Bacteria</taxon>
        <taxon>Pseudomonadati</taxon>
        <taxon>Bacteroidota</taxon>
        <taxon>Chitinophagia</taxon>
        <taxon>Chitinophagales</taxon>
        <taxon>Chitinophagaceae</taxon>
        <taxon>Paraflavisolibacter</taxon>
    </lineage>
</organism>
<reference evidence="7" key="2">
    <citation type="submission" date="2023-04" db="EMBL/GenBank/DDBJ databases">
        <title>Paracnuella aquatica gen. nov., sp. nov., a member of the family Chitinophagaceae isolated from a hot spring.</title>
        <authorList>
            <person name="Wang C."/>
        </authorList>
    </citation>
    <scope>NUCLEOTIDE SEQUENCE</scope>
    <source>
        <strain evidence="7">LB-8</strain>
    </source>
</reference>
<comment type="caution">
    <text evidence="7">The sequence shown here is derived from an EMBL/GenBank/DDBJ whole genome shotgun (WGS) entry which is preliminary data.</text>
</comment>
<dbReference type="InterPro" id="IPR003154">
    <property type="entry name" value="S1/P1nuclease"/>
</dbReference>
<evidence type="ECO:0000256" key="4">
    <source>
        <dbReference type="ARBA" id="ARBA00022801"/>
    </source>
</evidence>
<dbReference type="Pfam" id="PF02265">
    <property type="entry name" value="S1-P1_nuclease"/>
    <property type="match status" value="1"/>
</dbReference>
<evidence type="ECO:0000256" key="3">
    <source>
        <dbReference type="ARBA" id="ARBA00022759"/>
    </source>
</evidence>
<dbReference type="GO" id="GO:0006308">
    <property type="term" value="P:DNA catabolic process"/>
    <property type="evidence" value="ECO:0007669"/>
    <property type="project" value="InterPro"/>
</dbReference>
<dbReference type="GO" id="GO:0004519">
    <property type="term" value="F:endonuclease activity"/>
    <property type="evidence" value="ECO:0007669"/>
    <property type="project" value="UniProtKB-KW"/>
</dbReference>